<dbReference type="Proteomes" id="UP001165960">
    <property type="component" value="Unassembled WGS sequence"/>
</dbReference>
<accession>A0ACC2UE05</accession>
<reference evidence="1" key="1">
    <citation type="submission" date="2022-04" db="EMBL/GenBank/DDBJ databases">
        <title>Genome of the entomopathogenic fungus Entomophthora muscae.</title>
        <authorList>
            <person name="Elya C."/>
            <person name="Lovett B.R."/>
            <person name="Lee E."/>
            <person name="Macias A.M."/>
            <person name="Hajek A.E."/>
            <person name="De Bivort B.L."/>
            <person name="Kasson M.T."/>
            <person name="De Fine Licht H.H."/>
            <person name="Stajich J.E."/>
        </authorList>
    </citation>
    <scope>NUCLEOTIDE SEQUENCE</scope>
    <source>
        <strain evidence="1">Berkeley</strain>
    </source>
</reference>
<evidence type="ECO:0000313" key="2">
    <source>
        <dbReference type="Proteomes" id="UP001165960"/>
    </source>
</evidence>
<proteinExistence type="predicted"/>
<sequence>MNVEKGVTKMGNKTFVKPKPVWWIPPEVNEIFAMKAIQKSMEERHKANKECEEKLTNAEETGNFTDPSVPDEVHMDNDSPNTEWIVYLELEEWQKSHETPAKKPQKKRPMPQNSATPQTPKSFSIKDPKTRKLGQQKGNPIPIPADCPQQDMETDFTAS</sequence>
<organism evidence="1 2">
    <name type="scientific">Entomophthora muscae</name>
    <dbReference type="NCBI Taxonomy" id="34485"/>
    <lineage>
        <taxon>Eukaryota</taxon>
        <taxon>Fungi</taxon>
        <taxon>Fungi incertae sedis</taxon>
        <taxon>Zoopagomycota</taxon>
        <taxon>Entomophthoromycotina</taxon>
        <taxon>Entomophthoromycetes</taxon>
        <taxon>Entomophthorales</taxon>
        <taxon>Entomophthoraceae</taxon>
        <taxon>Entomophthora</taxon>
    </lineage>
</organism>
<gene>
    <name evidence="1" type="ORF">DSO57_1018843</name>
</gene>
<protein>
    <submittedName>
        <fullName evidence="1">Uncharacterized protein</fullName>
    </submittedName>
</protein>
<evidence type="ECO:0000313" key="1">
    <source>
        <dbReference type="EMBL" id="KAJ9084951.1"/>
    </source>
</evidence>
<keyword evidence="2" id="KW-1185">Reference proteome</keyword>
<comment type="caution">
    <text evidence="1">The sequence shown here is derived from an EMBL/GenBank/DDBJ whole genome shotgun (WGS) entry which is preliminary data.</text>
</comment>
<dbReference type="EMBL" id="QTSX02000793">
    <property type="protein sequence ID" value="KAJ9084951.1"/>
    <property type="molecule type" value="Genomic_DNA"/>
</dbReference>
<name>A0ACC2UE05_9FUNG</name>